<protein>
    <submittedName>
        <fullName evidence="4">Response regulator</fullName>
    </submittedName>
</protein>
<reference evidence="4 5" key="1">
    <citation type="submission" date="2019-10" db="EMBL/GenBank/DDBJ databases">
        <title>Two novel species isolated from a subtropical stream in China.</title>
        <authorList>
            <person name="Lu H."/>
        </authorList>
    </citation>
    <scope>NUCLEOTIDE SEQUENCE [LARGE SCALE GENOMIC DNA]</scope>
    <source>
        <strain evidence="4 5">FT29W</strain>
    </source>
</reference>
<dbReference type="InterPro" id="IPR050595">
    <property type="entry name" value="Bact_response_regulator"/>
</dbReference>
<dbReference type="Pfam" id="PF00072">
    <property type="entry name" value="Response_reg"/>
    <property type="match status" value="1"/>
</dbReference>
<feature type="domain" description="Response regulatory" evidence="3">
    <location>
        <begin position="96"/>
        <end position="212"/>
    </location>
</feature>
<evidence type="ECO:0000256" key="2">
    <source>
        <dbReference type="PROSITE-ProRule" id="PRU00169"/>
    </source>
</evidence>
<dbReference type="PANTHER" id="PTHR44591:SF3">
    <property type="entry name" value="RESPONSE REGULATORY DOMAIN-CONTAINING PROTEIN"/>
    <property type="match status" value="1"/>
</dbReference>
<dbReference type="Proteomes" id="UP000440498">
    <property type="component" value="Unassembled WGS sequence"/>
</dbReference>
<keyword evidence="5" id="KW-1185">Reference proteome</keyword>
<sequence>MARGVAAKQGEATALETASSKPYLFMSSSWKLNVEAHYSWKHFHQQGCLAPACDLSVQGTLANIHCIQAWIAWVIDLQTDSHNKVHTMASAKQAQQVLVVDDNLDVVESLSALLQCHGYDTAAAHNGYEACDAVREALPRAIIMDLGMPWMDGFGAVRAIRRMPGAKQLPIIALTGSADQDSARKAVAAGFSQHFSKPLNFDHLNQYLSSLA</sequence>
<gene>
    <name evidence="4" type="ORF">GEV02_22640</name>
</gene>
<proteinExistence type="predicted"/>
<dbReference type="EMBL" id="WHUG01000010">
    <property type="protein sequence ID" value="MQA40941.1"/>
    <property type="molecule type" value="Genomic_DNA"/>
</dbReference>
<dbReference type="GO" id="GO:0000160">
    <property type="term" value="P:phosphorelay signal transduction system"/>
    <property type="evidence" value="ECO:0007669"/>
    <property type="project" value="InterPro"/>
</dbReference>
<dbReference type="PANTHER" id="PTHR44591">
    <property type="entry name" value="STRESS RESPONSE REGULATOR PROTEIN 1"/>
    <property type="match status" value="1"/>
</dbReference>
<name>A0A6A7N7I4_9BURK</name>
<dbReference type="SUPFAM" id="SSF52172">
    <property type="entry name" value="CheY-like"/>
    <property type="match status" value="1"/>
</dbReference>
<feature type="modified residue" description="4-aspartylphosphate" evidence="2">
    <location>
        <position position="145"/>
    </location>
</feature>
<keyword evidence="1 2" id="KW-0597">Phosphoprotein</keyword>
<organism evidence="4 5">
    <name type="scientific">Rugamonas aquatica</name>
    <dbReference type="NCBI Taxonomy" id="2743357"/>
    <lineage>
        <taxon>Bacteria</taxon>
        <taxon>Pseudomonadati</taxon>
        <taxon>Pseudomonadota</taxon>
        <taxon>Betaproteobacteria</taxon>
        <taxon>Burkholderiales</taxon>
        <taxon>Oxalobacteraceae</taxon>
        <taxon>Telluria group</taxon>
        <taxon>Rugamonas</taxon>
    </lineage>
</organism>
<evidence type="ECO:0000256" key="1">
    <source>
        <dbReference type="ARBA" id="ARBA00022553"/>
    </source>
</evidence>
<dbReference type="InterPro" id="IPR001789">
    <property type="entry name" value="Sig_transdc_resp-reg_receiver"/>
</dbReference>
<evidence type="ECO:0000313" key="4">
    <source>
        <dbReference type="EMBL" id="MQA40941.1"/>
    </source>
</evidence>
<dbReference type="InterPro" id="IPR011006">
    <property type="entry name" value="CheY-like_superfamily"/>
</dbReference>
<dbReference type="PROSITE" id="PS50110">
    <property type="entry name" value="RESPONSE_REGULATORY"/>
    <property type="match status" value="1"/>
</dbReference>
<accession>A0A6A7N7I4</accession>
<dbReference type="Gene3D" id="3.40.50.2300">
    <property type="match status" value="1"/>
</dbReference>
<dbReference type="SMART" id="SM00448">
    <property type="entry name" value="REC"/>
    <property type="match status" value="1"/>
</dbReference>
<evidence type="ECO:0000259" key="3">
    <source>
        <dbReference type="PROSITE" id="PS50110"/>
    </source>
</evidence>
<comment type="caution">
    <text evidence="4">The sequence shown here is derived from an EMBL/GenBank/DDBJ whole genome shotgun (WGS) entry which is preliminary data.</text>
</comment>
<evidence type="ECO:0000313" key="5">
    <source>
        <dbReference type="Proteomes" id="UP000440498"/>
    </source>
</evidence>
<dbReference type="AlphaFoldDB" id="A0A6A7N7I4"/>